<proteinExistence type="predicted"/>
<sequence length="31" mass="3239">MTAEFRHPERSEGSPECGAVPALGDLSLHSG</sequence>
<feature type="compositionally biased region" description="Basic and acidic residues" evidence="1">
    <location>
        <begin position="1"/>
        <end position="13"/>
    </location>
</feature>
<organism evidence="2 3">
    <name type="scientific">Legionella quateirensis</name>
    <dbReference type="NCBI Taxonomy" id="45072"/>
    <lineage>
        <taxon>Bacteria</taxon>
        <taxon>Pseudomonadati</taxon>
        <taxon>Pseudomonadota</taxon>
        <taxon>Gammaproteobacteria</taxon>
        <taxon>Legionellales</taxon>
        <taxon>Legionellaceae</taxon>
        <taxon>Legionella</taxon>
    </lineage>
</organism>
<feature type="region of interest" description="Disordered" evidence="1">
    <location>
        <begin position="1"/>
        <end position="31"/>
    </location>
</feature>
<evidence type="ECO:0000313" key="2">
    <source>
        <dbReference type="EMBL" id="STY18418.1"/>
    </source>
</evidence>
<accession>A0A378KYH6</accession>
<dbReference type="Proteomes" id="UP000254230">
    <property type="component" value="Unassembled WGS sequence"/>
</dbReference>
<evidence type="ECO:0000256" key="1">
    <source>
        <dbReference type="SAM" id="MobiDB-lite"/>
    </source>
</evidence>
<dbReference type="AlphaFoldDB" id="A0A378KYH6"/>
<protein>
    <submittedName>
        <fullName evidence="2">Uncharacterized protein</fullName>
    </submittedName>
</protein>
<evidence type="ECO:0000313" key="3">
    <source>
        <dbReference type="Proteomes" id="UP000254230"/>
    </source>
</evidence>
<gene>
    <name evidence="2" type="ORF">NCTC12376_02237</name>
</gene>
<reference evidence="2 3" key="1">
    <citation type="submission" date="2018-06" db="EMBL/GenBank/DDBJ databases">
        <authorList>
            <consortium name="Pathogen Informatics"/>
            <person name="Doyle S."/>
        </authorList>
    </citation>
    <scope>NUCLEOTIDE SEQUENCE [LARGE SCALE GENOMIC DNA]</scope>
    <source>
        <strain evidence="2 3">NCTC12376</strain>
    </source>
</reference>
<dbReference type="EMBL" id="UGOW01000001">
    <property type="protein sequence ID" value="STY18418.1"/>
    <property type="molecule type" value="Genomic_DNA"/>
</dbReference>
<name>A0A378KYH6_9GAMM</name>